<feature type="transmembrane region" description="Helical" evidence="7">
    <location>
        <begin position="304"/>
        <end position="325"/>
    </location>
</feature>
<feature type="transmembrane region" description="Helical" evidence="7">
    <location>
        <begin position="121"/>
        <end position="138"/>
    </location>
</feature>
<evidence type="ECO:0000256" key="1">
    <source>
        <dbReference type="ARBA" id="ARBA00004651"/>
    </source>
</evidence>
<feature type="transmembrane region" description="Helical" evidence="7">
    <location>
        <begin position="197"/>
        <end position="218"/>
    </location>
</feature>
<dbReference type="RefSeq" id="WP_164534173.1">
    <property type="nucleotide sequence ID" value="NZ_JAALFG010000002.1"/>
</dbReference>
<sequence length="470" mass="53167">MFRSFFPSPKEFFSSALLWMLLTTLIFQFAGNPVRSVISIDRFLAPAICAPDQIPAAETPVAPAPDALPAPEGGPTSTDPSAPAVATEQAAVPEPAATAVAAANCEAAEARFLNGPRIWEYWYILLCTAAFCAFWYFYKRNQWYWWSVVGSSALFLAVYSQVQLAAFLNDWQGQFFDILQQALSEPGSVSPDTFYPYVWTLFLVLLPNIIFLVLFAFFNSHYVFRWRKAMTSYYMQYWPSLRKVEGAAQRVQEDTMRFASIVEDLGTSFLGSLLSLVVFLPILWRLSQSVSEVPIIGQVPGSLVWVALVVAAFGTALLWIVGIRLPGLNFENQKVEAALRKELVYGEDQETRADPPSFRELFANVQKNYYRLYFHYTYFNLARYAYLQVAGYVPLLTLSPSILAGTITLGIYQQVQNAFGEVATSFQFFARSWTTIVELQSIYMRLHRFESFIPRDQEPIKEQLGDEATI</sequence>
<dbReference type="PANTHER" id="PTHR11384">
    <property type="entry name" value="ATP-BINDING CASSETTE, SUB-FAMILY D MEMBER"/>
    <property type="match status" value="1"/>
</dbReference>
<dbReference type="GO" id="GO:0015833">
    <property type="term" value="P:peptide transport"/>
    <property type="evidence" value="ECO:0007669"/>
    <property type="project" value="InterPro"/>
</dbReference>
<feature type="transmembrane region" description="Helical" evidence="7">
    <location>
        <begin position="143"/>
        <end position="162"/>
    </location>
</feature>
<evidence type="ECO:0000256" key="4">
    <source>
        <dbReference type="ARBA" id="ARBA00022989"/>
    </source>
</evidence>
<feature type="transmembrane region" description="Helical" evidence="7">
    <location>
        <begin position="12"/>
        <end position="30"/>
    </location>
</feature>
<dbReference type="GO" id="GO:0005886">
    <property type="term" value="C:plasma membrane"/>
    <property type="evidence" value="ECO:0007669"/>
    <property type="project" value="UniProtKB-SubCell"/>
</dbReference>
<dbReference type="GO" id="GO:1904680">
    <property type="term" value="F:peptide transmembrane transporter activity"/>
    <property type="evidence" value="ECO:0007669"/>
    <property type="project" value="InterPro"/>
</dbReference>
<reference evidence="8 9" key="2">
    <citation type="submission" date="2020-03" db="EMBL/GenBank/DDBJ databases">
        <title>Devosia chinhatensis sp. nov., isolated from a hexachlorocyclohexane (HCH) dump site in India.</title>
        <authorList>
            <person name="Kumar M."/>
            <person name="Lal R."/>
        </authorList>
    </citation>
    <scope>NUCLEOTIDE SEQUENCE [LARGE SCALE GENOMIC DNA]</scope>
    <source>
        <strain evidence="8 9">H239</strain>
    </source>
</reference>
<keyword evidence="3 7" id="KW-0812">Transmembrane</keyword>
<proteinExistence type="predicted"/>
<feature type="transmembrane region" description="Helical" evidence="7">
    <location>
        <begin position="265"/>
        <end position="284"/>
    </location>
</feature>
<dbReference type="EMBL" id="JAALFG010000002">
    <property type="protein sequence ID" value="NGP17928.1"/>
    <property type="molecule type" value="Genomic_DNA"/>
</dbReference>
<evidence type="ECO:0000256" key="2">
    <source>
        <dbReference type="ARBA" id="ARBA00022448"/>
    </source>
</evidence>
<dbReference type="Proteomes" id="UP000474802">
    <property type="component" value="Unassembled WGS sequence"/>
</dbReference>
<name>A0A6M1SL61_9HYPH</name>
<comment type="subcellular location">
    <subcellularLocation>
        <location evidence="1">Cell membrane</location>
        <topology evidence="1">Multi-pass membrane protein</topology>
    </subcellularLocation>
</comment>
<evidence type="ECO:0000256" key="5">
    <source>
        <dbReference type="ARBA" id="ARBA00023136"/>
    </source>
</evidence>
<dbReference type="AlphaFoldDB" id="A0A6M1SL61"/>
<dbReference type="SUPFAM" id="SSF90123">
    <property type="entry name" value="ABC transporter transmembrane region"/>
    <property type="match status" value="1"/>
</dbReference>
<dbReference type="InterPro" id="IPR036640">
    <property type="entry name" value="ABC1_TM_sf"/>
</dbReference>
<evidence type="ECO:0000313" key="8">
    <source>
        <dbReference type="EMBL" id="NGP17928.1"/>
    </source>
</evidence>
<keyword evidence="9" id="KW-1185">Reference proteome</keyword>
<evidence type="ECO:0000256" key="3">
    <source>
        <dbReference type="ARBA" id="ARBA00022692"/>
    </source>
</evidence>
<keyword evidence="5 7" id="KW-0472">Membrane</keyword>
<keyword evidence="4 7" id="KW-1133">Transmembrane helix</keyword>
<accession>A0A6M1SL61</accession>
<dbReference type="InterPro" id="IPR050835">
    <property type="entry name" value="ABC_transporter_sub-D"/>
</dbReference>
<comment type="caution">
    <text evidence="8">The sequence shown here is derived from an EMBL/GenBank/DDBJ whole genome shotgun (WGS) entry which is preliminary data.</text>
</comment>
<reference evidence="8 9" key="1">
    <citation type="submission" date="2020-02" db="EMBL/GenBank/DDBJ databases">
        <authorList>
            <person name="Khan S.A."/>
            <person name="Jeon C.O."/>
            <person name="Chun B.H."/>
        </authorList>
    </citation>
    <scope>NUCLEOTIDE SEQUENCE [LARGE SCALE GENOMIC DNA]</scope>
    <source>
        <strain evidence="8 9">H239</strain>
    </source>
</reference>
<organism evidence="8 9">
    <name type="scientific">Devosia aurantiaca</name>
    <dbReference type="NCBI Taxonomy" id="2714858"/>
    <lineage>
        <taxon>Bacteria</taxon>
        <taxon>Pseudomonadati</taxon>
        <taxon>Pseudomonadota</taxon>
        <taxon>Alphaproteobacteria</taxon>
        <taxon>Hyphomicrobiales</taxon>
        <taxon>Devosiaceae</taxon>
        <taxon>Devosia</taxon>
    </lineage>
</organism>
<gene>
    <name evidence="8" type="ORF">G5575_09915</name>
</gene>
<dbReference type="Pfam" id="PF05992">
    <property type="entry name" value="SbmA_BacA"/>
    <property type="match status" value="1"/>
</dbReference>
<protein>
    <submittedName>
        <fullName evidence="8">Peptide transporter</fullName>
    </submittedName>
</protein>
<feature type="region of interest" description="Disordered" evidence="6">
    <location>
        <begin position="65"/>
        <end position="87"/>
    </location>
</feature>
<keyword evidence="2" id="KW-0813">Transport</keyword>
<dbReference type="InterPro" id="IPR009248">
    <property type="entry name" value="SbmA_BacA"/>
</dbReference>
<evidence type="ECO:0000256" key="6">
    <source>
        <dbReference type="SAM" id="MobiDB-lite"/>
    </source>
</evidence>
<dbReference type="GO" id="GO:0005524">
    <property type="term" value="F:ATP binding"/>
    <property type="evidence" value="ECO:0007669"/>
    <property type="project" value="InterPro"/>
</dbReference>
<dbReference type="PANTHER" id="PTHR11384:SF59">
    <property type="entry name" value="LYSOSOMAL COBALAMIN TRANSPORTER ABCD4"/>
    <property type="match status" value="1"/>
</dbReference>
<evidence type="ECO:0000256" key="7">
    <source>
        <dbReference type="SAM" id="Phobius"/>
    </source>
</evidence>
<evidence type="ECO:0000313" key="9">
    <source>
        <dbReference type="Proteomes" id="UP000474802"/>
    </source>
</evidence>